<dbReference type="KEGG" id="nab:B1sIIB91_02005"/>
<dbReference type="Pfam" id="PF05656">
    <property type="entry name" value="DUF805"/>
    <property type="match status" value="1"/>
</dbReference>
<protein>
    <recommendedName>
        <fullName evidence="4">DUF805 domain-containing protein</fullName>
    </recommendedName>
</protein>
<dbReference type="EMBL" id="CP016779">
    <property type="protein sequence ID" value="ASY23695.1"/>
    <property type="molecule type" value="Genomic_DNA"/>
</dbReference>
<dbReference type="AlphaFoldDB" id="A0A249L425"/>
<feature type="transmembrane region" description="Helical" evidence="1">
    <location>
        <begin position="80"/>
        <end position="97"/>
    </location>
</feature>
<dbReference type="RefSeq" id="WP_095687971.1">
    <property type="nucleotide sequence ID" value="NZ_CP016779.1"/>
</dbReference>
<keyword evidence="1" id="KW-1133">Transmembrane helix</keyword>
<sequence>MENKVMLMIDALKDGFNRFADFSGVSTRSQYWYFILGTSIASVIAQVAFGDLGGNLVSLITLIPTIAVAVRRMHDVGKSGWFILVPIYNLVLVLTPSKGPTYN</sequence>
<feature type="transmembrane region" description="Helical" evidence="1">
    <location>
        <begin position="55"/>
        <end position="73"/>
    </location>
</feature>
<dbReference type="PANTHER" id="PTHR34980:SF2">
    <property type="entry name" value="INNER MEMBRANE PROTEIN YHAH-RELATED"/>
    <property type="match status" value="1"/>
</dbReference>
<dbReference type="GO" id="GO:0005886">
    <property type="term" value="C:plasma membrane"/>
    <property type="evidence" value="ECO:0007669"/>
    <property type="project" value="TreeGrafter"/>
</dbReference>
<keyword evidence="1" id="KW-0472">Membrane</keyword>
<evidence type="ECO:0000256" key="1">
    <source>
        <dbReference type="SAM" id="Phobius"/>
    </source>
</evidence>
<gene>
    <name evidence="2" type="ORF">B1sIIB91_02005</name>
</gene>
<keyword evidence="3" id="KW-1185">Reference proteome</keyword>
<dbReference type="InterPro" id="IPR008523">
    <property type="entry name" value="DUF805"/>
</dbReference>
<dbReference type="PANTHER" id="PTHR34980">
    <property type="entry name" value="INNER MEMBRANE PROTEIN-RELATED-RELATED"/>
    <property type="match status" value="1"/>
</dbReference>
<dbReference type="OrthoDB" id="9812349at2"/>
<proteinExistence type="predicted"/>
<dbReference type="Proteomes" id="UP000217210">
    <property type="component" value="Chromosome"/>
</dbReference>
<feature type="transmembrane region" description="Helical" evidence="1">
    <location>
        <begin position="31"/>
        <end position="49"/>
    </location>
</feature>
<keyword evidence="1" id="KW-0812">Transmembrane</keyword>
<accession>A0A249L425</accession>
<reference evidence="2 3" key="1">
    <citation type="submission" date="2016-07" db="EMBL/GenBank/DDBJ databases">
        <title>High microdiversification within the ubiquitous acI lineage of Actinobacteria.</title>
        <authorList>
            <person name="Neuenschwander S.M."/>
            <person name="Salcher M."/>
            <person name="Ghai R."/>
            <person name="Pernthaler J."/>
        </authorList>
    </citation>
    <scope>NUCLEOTIDE SEQUENCE [LARGE SCALE GENOMIC DNA]</scope>
    <source>
        <strain evidence="2">MMS-IIB-91</strain>
    </source>
</reference>
<evidence type="ECO:0000313" key="3">
    <source>
        <dbReference type="Proteomes" id="UP000217210"/>
    </source>
</evidence>
<organism evidence="2 3">
    <name type="scientific">Candidatus Nanopelagicus abundans</name>
    <dbReference type="NCBI Taxonomy" id="1884916"/>
    <lineage>
        <taxon>Bacteria</taxon>
        <taxon>Bacillati</taxon>
        <taxon>Actinomycetota</taxon>
        <taxon>Actinomycetes</taxon>
        <taxon>Candidatus Nanopelagicales</taxon>
        <taxon>Candidatus Nanopelagicaceae</taxon>
        <taxon>Candidatus Nanopelagicus</taxon>
    </lineage>
</organism>
<evidence type="ECO:0008006" key="4">
    <source>
        <dbReference type="Google" id="ProtNLM"/>
    </source>
</evidence>
<name>A0A249L425_9ACTN</name>
<evidence type="ECO:0000313" key="2">
    <source>
        <dbReference type="EMBL" id="ASY23695.1"/>
    </source>
</evidence>